<dbReference type="eggNOG" id="arCOG04540">
    <property type="taxonomic scope" value="Archaea"/>
</dbReference>
<evidence type="ECO:0000313" key="10">
    <source>
        <dbReference type="Proteomes" id="UP000010846"/>
    </source>
</evidence>
<evidence type="ECO:0000256" key="8">
    <source>
        <dbReference type="SAM" id="Phobius"/>
    </source>
</evidence>
<feature type="region of interest" description="Disordered" evidence="7">
    <location>
        <begin position="512"/>
        <end position="544"/>
    </location>
</feature>
<feature type="transmembrane region" description="Helical" evidence="8">
    <location>
        <begin position="478"/>
        <end position="499"/>
    </location>
</feature>
<dbReference type="Pfam" id="PF02028">
    <property type="entry name" value="BCCT"/>
    <property type="match status" value="1"/>
</dbReference>
<feature type="transmembrane region" description="Helical" evidence="8">
    <location>
        <begin position="407"/>
        <end position="428"/>
    </location>
</feature>
<feature type="transmembrane region" description="Helical" evidence="8">
    <location>
        <begin position="53"/>
        <end position="72"/>
    </location>
</feature>
<dbReference type="GeneID" id="14375894"/>
<dbReference type="GO" id="GO:0022857">
    <property type="term" value="F:transmembrane transporter activity"/>
    <property type="evidence" value="ECO:0007669"/>
    <property type="project" value="InterPro"/>
</dbReference>
<dbReference type="PROSITE" id="PS01303">
    <property type="entry name" value="BCCT"/>
    <property type="match status" value="1"/>
</dbReference>
<name>L0I931_HALRX</name>
<keyword evidence="6 8" id="KW-0472">Membrane</keyword>
<feature type="compositionally biased region" description="Low complexity" evidence="7">
    <location>
        <begin position="527"/>
        <end position="544"/>
    </location>
</feature>
<evidence type="ECO:0000256" key="6">
    <source>
        <dbReference type="ARBA" id="ARBA00023136"/>
    </source>
</evidence>
<evidence type="ECO:0000256" key="2">
    <source>
        <dbReference type="ARBA" id="ARBA00022448"/>
    </source>
</evidence>
<dbReference type="HOGENOM" id="CLU_010118_6_2_2"/>
<feature type="transmembrane region" description="Helical" evidence="8">
    <location>
        <begin position="199"/>
        <end position="218"/>
    </location>
</feature>
<keyword evidence="5 8" id="KW-1133">Transmembrane helix</keyword>
<organism evidence="9 10">
    <name type="scientific">Halovivax ruber (strain DSM 18193 / JCM 13892 / XH-70)</name>
    <dbReference type="NCBI Taxonomy" id="797302"/>
    <lineage>
        <taxon>Archaea</taxon>
        <taxon>Methanobacteriati</taxon>
        <taxon>Methanobacteriota</taxon>
        <taxon>Stenosarchaea group</taxon>
        <taxon>Halobacteria</taxon>
        <taxon>Halobacteriales</taxon>
        <taxon>Natrialbaceae</taxon>
        <taxon>Halovivax</taxon>
    </lineage>
</organism>
<accession>L0I931</accession>
<dbReference type="STRING" id="797302.Halru_0586"/>
<dbReference type="KEGG" id="hru:Halru_0586"/>
<evidence type="ECO:0000256" key="4">
    <source>
        <dbReference type="ARBA" id="ARBA00022692"/>
    </source>
</evidence>
<feature type="transmembrane region" description="Helical" evidence="8">
    <location>
        <begin position="92"/>
        <end position="111"/>
    </location>
</feature>
<feature type="transmembrane region" description="Helical" evidence="8">
    <location>
        <begin position="238"/>
        <end position="256"/>
    </location>
</feature>
<feature type="transmembrane region" description="Helical" evidence="8">
    <location>
        <begin position="268"/>
        <end position="288"/>
    </location>
</feature>
<evidence type="ECO:0000256" key="5">
    <source>
        <dbReference type="ARBA" id="ARBA00022989"/>
    </source>
</evidence>
<evidence type="ECO:0000256" key="1">
    <source>
        <dbReference type="ARBA" id="ARBA00004651"/>
    </source>
</evidence>
<dbReference type="OrthoDB" id="141573at2157"/>
<dbReference type="InterPro" id="IPR000060">
    <property type="entry name" value="BCCT_transptr"/>
</dbReference>
<feature type="transmembrane region" description="Helical" evidence="8">
    <location>
        <begin position="145"/>
        <end position="168"/>
    </location>
</feature>
<keyword evidence="4 8" id="KW-0812">Transmembrane</keyword>
<evidence type="ECO:0000313" key="9">
    <source>
        <dbReference type="EMBL" id="AGB15219.1"/>
    </source>
</evidence>
<keyword evidence="2" id="KW-0813">Transport</keyword>
<keyword evidence="3" id="KW-1003">Cell membrane</keyword>
<feature type="transmembrane region" description="Helical" evidence="8">
    <location>
        <begin position="449"/>
        <end position="472"/>
    </location>
</feature>
<dbReference type="RefSeq" id="WP_015299900.1">
    <property type="nucleotide sequence ID" value="NC_019964.1"/>
</dbReference>
<dbReference type="AlphaFoldDB" id="L0I931"/>
<feature type="transmembrane region" description="Helical" evidence="8">
    <location>
        <begin position="324"/>
        <end position="341"/>
    </location>
</feature>
<dbReference type="PANTHER" id="PTHR30047">
    <property type="entry name" value="HIGH-AFFINITY CHOLINE TRANSPORT PROTEIN-RELATED"/>
    <property type="match status" value="1"/>
</dbReference>
<proteinExistence type="predicted"/>
<sequence>MSAIESFKRETDLPVFALAVAALLGLIVAIVGWPDAAAAKLATANELIVANLGWLYLWVVFLSFVFVVYIMIGPWGKIKLGDPDDEPEFSFWQYIVLTFTAGLSSGGLEFWGPAEPLVHYDTRPPFFSGEAGTWAGMADALQYAIFHYGLSAWATYLVFAVAISYYVYRKGADFRPAVVLAPFVGVDNLDGWLAKVVDALMIIVIVSGITVSFGLGISQFASGLGFKWGVALGDGGKIGLALLVGVLFLLSVLAGIQKGIQRFADLNVVLLIGLMVATFAFGPLSSLVDLGTQAVTGYATDFVGMSLFFAPGAEGADWLSSWTLFFWPWWLTFAPMVGIFMARISKGRTLRQLVAAGLFGSFGLTVPWYVATGGSALLLQTSGTADLLGVYNSAGLEAVGFALFEELLPFAGLFSGVLLLLVVSFLITTMDSSTLSLAMIVADGESPSWITRVVWGVLMVLLTIALMLAGGMSVMQSFTILVGLPTAILCAVAMVGMVLEFEREVPVLGAALGGDDGGERTDDTPESTSSVTVQGSTGQPADSD</sequence>
<dbReference type="PANTHER" id="PTHR30047:SF7">
    <property type="entry name" value="HIGH-AFFINITY CHOLINE TRANSPORT PROTEIN"/>
    <property type="match status" value="1"/>
</dbReference>
<dbReference type="EMBL" id="CP003050">
    <property type="protein sequence ID" value="AGB15219.1"/>
    <property type="molecule type" value="Genomic_DNA"/>
</dbReference>
<dbReference type="InterPro" id="IPR018093">
    <property type="entry name" value="BCCT_CS"/>
</dbReference>
<reference evidence="9" key="1">
    <citation type="submission" date="2011-09" db="EMBL/GenBank/DDBJ databases">
        <title>Complete sequence of Halovivax ruber XH-70.</title>
        <authorList>
            <consortium name="US DOE Joint Genome Institute"/>
            <person name="Lucas S."/>
            <person name="Han J."/>
            <person name="Lapidus A."/>
            <person name="Cheng J.-F."/>
            <person name="Goodwin L."/>
            <person name="Pitluck S."/>
            <person name="Peters L."/>
            <person name="Mikhailova N."/>
            <person name="Davenport K."/>
            <person name="Detter J.C."/>
            <person name="Han C."/>
            <person name="Tapia R."/>
            <person name="Land M."/>
            <person name="Hauser L."/>
            <person name="Kyrpides N."/>
            <person name="Ivanova N."/>
            <person name="Pagani I."/>
            <person name="Sproer C."/>
            <person name="Anderson I."/>
            <person name="Woyke T."/>
        </authorList>
    </citation>
    <scope>NUCLEOTIDE SEQUENCE</scope>
    <source>
        <strain evidence="9">XH-70</strain>
    </source>
</reference>
<dbReference type="GO" id="GO:0005886">
    <property type="term" value="C:plasma membrane"/>
    <property type="evidence" value="ECO:0007669"/>
    <property type="project" value="UniProtKB-SubCell"/>
</dbReference>
<keyword evidence="10" id="KW-1185">Reference proteome</keyword>
<comment type="subcellular location">
    <subcellularLocation>
        <location evidence="1">Cell membrane</location>
        <topology evidence="1">Multi-pass membrane protein</topology>
    </subcellularLocation>
</comment>
<evidence type="ECO:0000256" key="7">
    <source>
        <dbReference type="SAM" id="MobiDB-lite"/>
    </source>
</evidence>
<protein>
    <submittedName>
        <fullName evidence="9">Choline-glycine betaine transporter</fullName>
    </submittedName>
</protein>
<gene>
    <name evidence="9" type="ordered locus">Halru_0586</name>
</gene>
<evidence type="ECO:0000256" key="3">
    <source>
        <dbReference type="ARBA" id="ARBA00022475"/>
    </source>
</evidence>
<dbReference type="Proteomes" id="UP000010846">
    <property type="component" value="Chromosome"/>
</dbReference>
<feature type="transmembrane region" description="Helical" evidence="8">
    <location>
        <begin position="12"/>
        <end position="33"/>
    </location>
</feature>
<feature type="transmembrane region" description="Helical" evidence="8">
    <location>
        <begin position="353"/>
        <end position="371"/>
    </location>
</feature>